<dbReference type="Gene3D" id="1.10.760.10">
    <property type="entry name" value="Cytochrome c-like domain"/>
    <property type="match status" value="1"/>
</dbReference>
<dbReference type="GO" id="GO:0046872">
    <property type="term" value="F:metal ion binding"/>
    <property type="evidence" value="ECO:0007669"/>
    <property type="project" value="UniProtKB-KW"/>
</dbReference>
<feature type="transmembrane region" description="Helical" evidence="5">
    <location>
        <begin position="90"/>
        <end position="107"/>
    </location>
</feature>
<reference evidence="7" key="1">
    <citation type="journal article" date="2020" name="mSystems">
        <title>Genome- and Community-Level Interaction Insights into Carbon Utilization and Element Cycling Functions of Hydrothermarchaeota in Hydrothermal Sediment.</title>
        <authorList>
            <person name="Zhou Z."/>
            <person name="Liu Y."/>
            <person name="Xu W."/>
            <person name="Pan J."/>
            <person name="Luo Z.H."/>
            <person name="Li M."/>
        </authorList>
    </citation>
    <scope>NUCLEOTIDE SEQUENCE [LARGE SCALE GENOMIC DNA]</scope>
    <source>
        <strain evidence="7">SpSt-897</strain>
    </source>
</reference>
<sequence length="238" mass="26564">MITAFYSFLRSLGYPHPVHPALVHMPIGLVTGALVFGFAALLLRRPILGWSARHCLILAWLFWFPAAVFGLMDWQYFFAGVYLYPIKMKLILAGILFIFLSIGLFGGRDPETVLWGPLAIYILCFCCVLGLGWYGGNLVYGSRTLPAAQEFKAGMQIFDENCSGCHPRGGNAIKPNLPLLGAPELGNFQSFLDYLRNPRLPDGSKGVMPAFPEKKISDLQAEQLYRYITKVLAVRQQK</sequence>
<keyword evidence="1 4" id="KW-0349">Heme</keyword>
<feature type="transmembrane region" description="Helical" evidence="5">
    <location>
        <begin position="21"/>
        <end position="43"/>
    </location>
</feature>
<dbReference type="AlphaFoldDB" id="A0A7C3Z908"/>
<organism evidence="7">
    <name type="scientific">Desulfobacca acetoxidans</name>
    <dbReference type="NCBI Taxonomy" id="60893"/>
    <lineage>
        <taxon>Bacteria</taxon>
        <taxon>Pseudomonadati</taxon>
        <taxon>Thermodesulfobacteriota</taxon>
        <taxon>Desulfobaccia</taxon>
        <taxon>Desulfobaccales</taxon>
        <taxon>Desulfobaccaceae</taxon>
        <taxon>Desulfobacca</taxon>
    </lineage>
</organism>
<evidence type="ECO:0000256" key="2">
    <source>
        <dbReference type="ARBA" id="ARBA00022723"/>
    </source>
</evidence>
<name>A0A7C3Z908_9BACT</name>
<dbReference type="InterPro" id="IPR036909">
    <property type="entry name" value="Cyt_c-like_dom_sf"/>
</dbReference>
<dbReference type="Pfam" id="PF13442">
    <property type="entry name" value="Cytochrome_CBB3"/>
    <property type="match status" value="1"/>
</dbReference>
<dbReference type="EMBL" id="DTMF01000211">
    <property type="protein sequence ID" value="HGF34450.1"/>
    <property type="molecule type" value="Genomic_DNA"/>
</dbReference>
<feature type="transmembrane region" description="Helical" evidence="5">
    <location>
        <begin position="55"/>
        <end position="78"/>
    </location>
</feature>
<feature type="transmembrane region" description="Helical" evidence="5">
    <location>
        <begin position="114"/>
        <end position="134"/>
    </location>
</feature>
<feature type="domain" description="Cytochrome c" evidence="6">
    <location>
        <begin position="149"/>
        <end position="232"/>
    </location>
</feature>
<keyword evidence="2 4" id="KW-0479">Metal-binding</keyword>
<evidence type="ECO:0000256" key="4">
    <source>
        <dbReference type="PROSITE-ProRule" id="PRU00433"/>
    </source>
</evidence>
<keyword evidence="5" id="KW-0812">Transmembrane</keyword>
<gene>
    <name evidence="7" type="ORF">ENW96_08705</name>
</gene>
<dbReference type="SUPFAM" id="SSF46626">
    <property type="entry name" value="Cytochrome c"/>
    <property type="match status" value="1"/>
</dbReference>
<comment type="caution">
    <text evidence="7">The sequence shown here is derived from an EMBL/GenBank/DDBJ whole genome shotgun (WGS) entry which is preliminary data.</text>
</comment>
<dbReference type="PROSITE" id="PS51007">
    <property type="entry name" value="CYTC"/>
    <property type="match status" value="1"/>
</dbReference>
<dbReference type="Pfam" id="PF09990">
    <property type="entry name" value="DUF2231"/>
    <property type="match status" value="1"/>
</dbReference>
<accession>A0A7C3Z908</accession>
<evidence type="ECO:0000259" key="6">
    <source>
        <dbReference type="PROSITE" id="PS51007"/>
    </source>
</evidence>
<evidence type="ECO:0000256" key="1">
    <source>
        <dbReference type="ARBA" id="ARBA00022617"/>
    </source>
</evidence>
<evidence type="ECO:0000256" key="5">
    <source>
        <dbReference type="SAM" id="Phobius"/>
    </source>
</evidence>
<dbReference type="GO" id="GO:0020037">
    <property type="term" value="F:heme binding"/>
    <property type="evidence" value="ECO:0007669"/>
    <property type="project" value="InterPro"/>
</dbReference>
<dbReference type="GO" id="GO:0009055">
    <property type="term" value="F:electron transfer activity"/>
    <property type="evidence" value="ECO:0007669"/>
    <property type="project" value="InterPro"/>
</dbReference>
<evidence type="ECO:0000313" key="7">
    <source>
        <dbReference type="EMBL" id="HGF34450.1"/>
    </source>
</evidence>
<dbReference type="InterPro" id="IPR009056">
    <property type="entry name" value="Cyt_c-like_dom"/>
</dbReference>
<evidence type="ECO:0000256" key="3">
    <source>
        <dbReference type="ARBA" id="ARBA00023004"/>
    </source>
</evidence>
<keyword evidence="5" id="KW-0472">Membrane</keyword>
<protein>
    <recommendedName>
        <fullName evidence="6">Cytochrome c domain-containing protein</fullName>
    </recommendedName>
</protein>
<keyword evidence="5" id="KW-1133">Transmembrane helix</keyword>
<proteinExistence type="predicted"/>
<dbReference type="InterPro" id="IPR019251">
    <property type="entry name" value="DUF2231_TM"/>
</dbReference>
<keyword evidence="3 4" id="KW-0408">Iron</keyword>